<feature type="compositionally biased region" description="Low complexity" evidence="2">
    <location>
        <begin position="543"/>
        <end position="554"/>
    </location>
</feature>
<dbReference type="AlphaFoldDB" id="A0A0G4EF90"/>
<feature type="compositionally biased region" description="Basic and acidic residues" evidence="2">
    <location>
        <begin position="572"/>
        <end position="612"/>
    </location>
</feature>
<dbReference type="InterPro" id="IPR001849">
    <property type="entry name" value="PH_domain"/>
</dbReference>
<protein>
    <recommendedName>
        <fullName evidence="3">PH domain-containing protein</fullName>
    </recommendedName>
</protein>
<evidence type="ECO:0000259" key="3">
    <source>
        <dbReference type="PROSITE" id="PS50003"/>
    </source>
</evidence>
<feature type="compositionally biased region" description="Low complexity" evidence="2">
    <location>
        <begin position="653"/>
        <end position="663"/>
    </location>
</feature>
<feature type="region of interest" description="Disordered" evidence="2">
    <location>
        <begin position="415"/>
        <end position="752"/>
    </location>
</feature>
<dbReference type="OMA" id="CADSIML"/>
<feature type="compositionally biased region" description="Polar residues" evidence="2">
    <location>
        <begin position="328"/>
        <end position="338"/>
    </location>
</feature>
<feature type="compositionally biased region" description="Acidic residues" evidence="2">
    <location>
        <begin position="469"/>
        <end position="479"/>
    </location>
</feature>
<dbReference type="PROSITE" id="PS50003">
    <property type="entry name" value="PH_DOMAIN"/>
    <property type="match status" value="1"/>
</dbReference>
<dbReference type="VEuPathDB" id="CryptoDB:Vbra_7169"/>
<feature type="domain" description="PH" evidence="3">
    <location>
        <begin position="19"/>
        <end position="128"/>
    </location>
</feature>
<dbReference type="Gene3D" id="2.30.29.30">
    <property type="entry name" value="Pleckstrin-homology domain (PH domain)/Phosphotyrosine-binding domain (PTB)"/>
    <property type="match status" value="1"/>
</dbReference>
<gene>
    <name evidence="4" type="ORF">Vbra_7169</name>
</gene>
<feature type="compositionally biased region" description="Basic and acidic residues" evidence="2">
    <location>
        <begin position="774"/>
        <end position="789"/>
    </location>
</feature>
<feature type="compositionally biased region" description="Basic and acidic residues" evidence="2">
    <location>
        <begin position="640"/>
        <end position="652"/>
    </location>
</feature>
<feature type="compositionally biased region" description="Polar residues" evidence="2">
    <location>
        <begin position="857"/>
        <end position="871"/>
    </location>
</feature>
<dbReference type="OrthoDB" id="10261837at2759"/>
<evidence type="ECO:0000256" key="1">
    <source>
        <dbReference type="SAM" id="Coils"/>
    </source>
</evidence>
<feature type="compositionally biased region" description="Basic and acidic residues" evidence="2">
    <location>
        <begin position="669"/>
        <end position="684"/>
    </location>
</feature>
<evidence type="ECO:0000313" key="5">
    <source>
        <dbReference type="Proteomes" id="UP000041254"/>
    </source>
</evidence>
<dbReference type="InParanoid" id="A0A0G4EF90"/>
<proteinExistence type="predicted"/>
<feature type="region of interest" description="Disordered" evidence="2">
    <location>
        <begin position="765"/>
        <end position="872"/>
    </location>
</feature>
<keyword evidence="1" id="KW-0175">Coiled coil</keyword>
<keyword evidence="5" id="KW-1185">Reference proteome</keyword>
<name>A0A0G4EF90_VITBC</name>
<feature type="compositionally biased region" description="Basic and acidic residues" evidence="2">
    <location>
        <begin position="727"/>
        <end position="740"/>
    </location>
</feature>
<feature type="compositionally biased region" description="Basic and acidic residues" evidence="2">
    <location>
        <begin position="480"/>
        <end position="505"/>
    </location>
</feature>
<feature type="compositionally biased region" description="Basic and acidic residues" evidence="2">
    <location>
        <begin position="697"/>
        <end position="708"/>
    </location>
</feature>
<feature type="region of interest" description="Disordered" evidence="2">
    <location>
        <begin position="319"/>
        <end position="360"/>
    </location>
</feature>
<accession>A0A0G4EF90</accession>
<evidence type="ECO:0000313" key="4">
    <source>
        <dbReference type="EMBL" id="CEL94189.1"/>
    </source>
</evidence>
<organism evidence="4 5">
    <name type="scientific">Vitrella brassicaformis (strain CCMP3155)</name>
    <dbReference type="NCBI Taxonomy" id="1169540"/>
    <lineage>
        <taxon>Eukaryota</taxon>
        <taxon>Sar</taxon>
        <taxon>Alveolata</taxon>
        <taxon>Colpodellida</taxon>
        <taxon>Vitrellaceae</taxon>
        <taxon>Vitrella</taxon>
    </lineage>
</organism>
<dbReference type="SUPFAM" id="SSF50729">
    <property type="entry name" value="PH domain-like"/>
    <property type="match status" value="1"/>
</dbReference>
<dbReference type="EMBL" id="CDMY01000209">
    <property type="protein sequence ID" value="CEL94189.1"/>
    <property type="molecule type" value="Genomic_DNA"/>
</dbReference>
<evidence type="ECO:0000256" key="2">
    <source>
        <dbReference type="SAM" id="MobiDB-lite"/>
    </source>
</evidence>
<dbReference type="Pfam" id="PF00169">
    <property type="entry name" value="PH"/>
    <property type="match status" value="1"/>
</dbReference>
<dbReference type="Proteomes" id="UP000041254">
    <property type="component" value="Unassembled WGS sequence"/>
</dbReference>
<sequence>MRVFEPQFRAYLTQDRASPVEHYGYLLEYNGQLDEGGEAALRDPHQWQKRWFHLKGNLLFVCDSHTQLTNLACLLLEGCQISKKDLLEEEHPYGLSFEWHDDAIQLFSLSDQPNDRDAWFAALERCTLTYCHGRLTSATERLKDEEEAAARLLRENRALTRECRSLRSQIACNRQGQMVRMCDGTEHERLIGRVLELEQQLDDIQHSGQAAWHEPTMPPPPLSKEQLLSQALQQSHEKVIRLHRICRNFTHHLAPPVAAEVSFLLDNISTDTPALPLQRTQPVVALVQPITPPYYQPTAHTLSAEMQMPIYSGQTQTFVPPPVAATGPSPSVTHLHTGSLSSPPAPPAVSRQPPSTPQWGSCLPDLSPCIYPREEAAAAPEALSFSLLPQPAPRNVPVLPEVTPSHPSNIRQMMAGATQEDRGGTKVSSPFVDSGGDPESAEDGTRSDPVTGQPVRAQIEPDRWQQTGLDEELEVDKEEAETRDIRPTRDRERPTTADDHHRREPTGAGTRPSSPPQPKRPAKDRPPLPKSRPPPKHPPPRTTAPDRPATASSPPRRRQDDANETLVSRPAADSDRQSMRRGDHVEGRRRHGEREEEREQHSHEELDYREPSSEETGESEISQVRHEGRRPGTSIRHEHRRGEQGREQRSDQDSQYSGSYSYGHPHERRRQDKRMQKKPSHPEDEPATQESHQGRRTMADKRTTAKERKPSRRRHTGPAAFPSEPPALEHMRTFPPDELKQVQPPVGGGQEFMTVHMPTFTSLLAELNKTKKPSGRDKKEDKKKTRKESPAVVQVDQQMPPLLWTGGDEQQAERPALPSTPPPALIQETQPPLVHAPASQSWDRFSVRFSPTDDTHMQPNQWKRGKGTQTGRADVQLVGVGGSDGCVWRRPPDASGCTRTHLLWAQ</sequence>
<dbReference type="InterPro" id="IPR011993">
    <property type="entry name" value="PH-like_dom_sf"/>
</dbReference>
<dbReference type="SMART" id="SM00233">
    <property type="entry name" value="PH"/>
    <property type="match status" value="1"/>
</dbReference>
<feature type="coiled-coil region" evidence="1">
    <location>
        <begin position="135"/>
        <end position="207"/>
    </location>
</feature>
<reference evidence="4 5" key="1">
    <citation type="submission" date="2014-11" db="EMBL/GenBank/DDBJ databases">
        <authorList>
            <person name="Zhu J."/>
            <person name="Qi W."/>
            <person name="Song R."/>
        </authorList>
    </citation>
    <scope>NUCLEOTIDE SEQUENCE [LARGE SCALE GENOMIC DNA]</scope>
</reference>